<dbReference type="InParanoid" id="M1Z1L2"/>
<dbReference type="Proteomes" id="UP000011704">
    <property type="component" value="Unassembled WGS sequence"/>
</dbReference>
<evidence type="ECO:0000313" key="2">
    <source>
        <dbReference type="Proteomes" id="UP000011704"/>
    </source>
</evidence>
<sequence>MPDHLHDAGKKEIEKIGQHIVAIDKKMHHLMERIEEIDKLSQN</sequence>
<reference evidence="1 2" key="1">
    <citation type="journal article" date="2013" name="Front. Microbiol.">
        <title>The genome of Nitrospina gracilis illuminates the metabolism and evolution of the major marine nitrite oxidizer.</title>
        <authorList>
            <person name="Luecker S."/>
            <person name="Nowka B."/>
            <person name="Rattei T."/>
            <person name="Spieck E."/>
            <person name="and Daims H."/>
        </authorList>
    </citation>
    <scope>NUCLEOTIDE SEQUENCE [LARGE SCALE GENOMIC DNA]</scope>
    <source>
        <strain evidence="1 2">3/211</strain>
    </source>
</reference>
<accession>M1Z1L2</accession>
<dbReference type="AlphaFoldDB" id="M1Z1L2"/>
<dbReference type="HOGENOM" id="CLU_3236649_0_0_0"/>
<organism evidence="1 2">
    <name type="scientific">Nitrospina gracilis (strain 3/211)</name>
    <dbReference type="NCBI Taxonomy" id="1266370"/>
    <lineage>
        <taxon>Bacteria</taxon>
        <taxon>Pseudomonadati</taxon>
        <taxon>Nitrospinota/Tectimicrobiota group</taxon>
        <taxon>Nitrospinota</taxon>
        <taxon>Nitrospinia</taxon>
        <taxon>Nitrospinales</taxon>
        <taxon>Nitrospinaceae</taxon>
        <taxon>Nitrospina</taxon>
    </lineage>
</organism>
<comment type="caution">
    <text evidence="1">The sequence shown here is derived from an EMBL/GenBank/DDBJ whole genome shotgun (WGS) entry which is preliminary data.</text>
</comment>
<gene>
    <name evidence="1" type="ORF">NITGR_740004</name>
</gene>
<dbReference type="EMBL" id="CAQJ01000082">
    <property type="protein sequence ID" value="CCQ91612.1"/>
    <property type="molecule type" value="Genomic_DNA"/>
</dbReference>
<keyword evidence="2" id="KW-1185">Reference proteome</keyword>
<protein>
    <submittedName>
        <fullName evidence="1">Uncharacterized protein</fullName>
    </submittedName>
</protein>
<evidence type="ECO:0000313" key="1">
    <source>
        <dbReference type="EMBL" id="CCQ91612.1"/>
    </source>
</evidence>
<name>M1Z1L2_NITG3</name>
<proteinExistence type="predicted"/>